<comment type="caution">
    <text evidence="2">The sequence shown here is derived from an EMBL/GenBank/DDBJ whole genome shotgun (WGS) entry which is preliminary data.</text>
</comment>
<name>A0AA47MZT8_MERPO</name>
<accession>A0AA47MZT8</accession>
<evidence type="ECO:0000313" key="3">
    <source>
        <dbReference type="Proteomes" id="UP001174136"/>
    </source>
</evidence>
<proteinExistence type="predicted"/>
<evidence type="ECO:0000313" key="2">
    <source>
        <dbReference type="EMBL" id="KAK0149667.1"/>
    </source>
</evidence>
<organism evidence="2 3">
    <name type="scientific">Merluccius polli</name>
    <name type="common">Benguela hake</name>
    <name type="synonym">Merluccius cadenati</name>
    <dbReference type="NCBI Taxonomy" id="89951"/>
    <lineage>
        <taxon>Eukaryota</taxon>
        <taxon>Metazoa</taxon>
        <taxon>Chordata</taxon>
        <taxon>Craniata</taxon>
        <taxon>Vertebrata</taxon>
        <taxon>Euteleostomi</taxon>
        <taxon>Actinopterygii</taxon>
        <taxon>Neopterygii</taxon>
        <taxon>Teleostei</taxon>
        <taxon>Neoteleostei</taxon>
        <taxon>Acanthomorphata</taxon>
        <taxon>Zeiogadaria</taxon>
        <taxon>Gadariae</taxon>
        <taxon>Gadiformes</taxon>
        <taxon>Gadoidei</taxon>
        <taxon>Merlucciidae</taxon>
        <taxon>Merluccius</taxon>
    </lineage>
</organism>
<sequence length="121" mass="13223">MLSVVNIRAQISSVIDALSKAAVAEIAKVVEDGMVVLRMEICQRDNEILKLKGSIDILNHELKAASGGQDRGSGLHTGDDQQGSDGKADIPPPFIPQDRLLQVILMPTRHIDLCDFNYNCR</sequence>
<reference evidence="2" key="1">
    <citation type="journal article" date="2023" name="Front. Mar. Sci.">
        <title>A new Merluccius polli reference genome to investigate the effects of global change in West African waters.</title>
        <authorList>
            <person name="Mateo J.L."/>
            <person name="Blanco-Fernandez C."/>
            <person name="Garcia-Vazquez E."/>
            <person name="Machado-Schiaffino G."/>
        </authorList>
    </citation>
    <scope>NUCLEOTIDE SEQUENCE</scope>
    <source>
        <strain evidence="2">C29</strain>
        <tissue evidence="2">Fin</tissue>
    </source>
</reference>
<protein>
    <submittedName>
        <fullName evidence="2">Uncharacterized protein</fullName>
    </submittedName>
</protein>
<dbReference type="EMBL" id="JAOPHQ010001726">
    <property type="protein sequence ID" value="KAK0149667.1"/>
    <property type="molecule type" value="Genomic_DNA"/>
</dbReference>
<keyword evidence="3" id="KW-1185">Reference proteome</keyword>
<evidence type="ECO:0000256" key="1">
    <source>
        <dbReference type="SAM" id="MobiDB-lite"/>
    </source>
</evidence>
<dbReference type="Proteomes" id="UP001174136">
    <property type="component" value="Unassembled WGS sequence"/>
</dbReference>
<feature type="region of interest" description="Disordered" evidence="1">
    <location>
        <begin position="65"/>
        <end position="92"/>
    </location>
</feature>
<dbReference type="AlphaFoldDB" id="A0AA47MZT8"/>
<gene>
    <name evidence="2" type="ORF">N1851_009589</name>
</gene>